<dbReference type="AlphaFoldDB" id="A0A3P1SDM7"/>
<dbReference type="EMBL" id="RQZF01000025">
    <property type="protein sequence ID" value="RRC94422.1"/>
    <property type="molecule type" value="Genomic_DNA"/>
</dbReference>
<evidence type="ECO:0000313" key="1">
    <source>
        <dbReference type="EMBL" id="RRC94422.1"/>
    </source>
</evidence>
<dbReference type="RefSeq" id="WP_124872478.1">
    <property type="nucleotide sequence ID" value="NZ_RQZF01000025.1"/>
</dbReference>
<accession>A0A3P1SDM7</accession>
<gene>
    <name evidence="1" type="ORF">EII11_10305</name>
</gene>
<name>A0A3P1SDM7_9ACTO</name>
<sequence>MTRTYWIEVFSSTENERIGLVKIDDALWFLSEYNSYPLEQAQVLLHHLHASERPREDLHPTCVASEWTLIDAPIGYSDIFLTFLAKATEANLDPNLYCFGKPQKLQQYVLFYRKGLFGRHLQRPWIVAWHDERAILSAKGRFEDEKAACKFLLEQVTLESEFRKLYSPKSS</sequence>
<dbReference type="OrthoDB" id="9839740at2"/>
<protein>
    <submittedName>
        <fullName evidence="1">Uncharacterized protein</fullName>
    </submittedName>
</protein>
<proteinExistence type="predicted"/>
<organism evidence="1 2">
    <name type="scientific">Schaalia canis</name>
    <dbReference type="NCBI Taxonomy" id="100469"/>
    <lineage>
        <taxon>Bacteria</taxon>
        <taxon>Bacillati</taxon>
        <taxon>Actinomycetota</taxon>
        <taxon>Actinomycetes</taxon>
        <taxon>Actinomycetales</taxon>
        <taxon>Actinomycetaceae</taxon>
        <taxon>Schaalia</taxon>
    </lineage>
</organism>
<keyword evidence="2" id="KW-1185">Reference proteome</keyword>
<evidence type="ECO:0000313" key="2">
    <source>
        <dbReference type="Proteomes" id="UP000280444"/>
    </source>
</evidence>
<reference evidence="1 2" key="1">
    <citation type="submission" date="2018-11" db="EMBL/GenBank/DDBJ databases">
        <title>Genomes From Bacteria Associated with the Canine Oral Cavity: a Test Case for Automated Genome-Based Taxonomic Assignment.</title>
        <authorList>
            <person name="Coil D.A."/>
            <person name="Jospin G."/>
            <person name="Darling A.E."/>
            <person name="Wallis C."/>
            <person name="Davis I.J."/>
            <person name="Harris S."/>
            <person name="Eisen J.A."/>
            <person name="Holcombe L.J."/>
            <person name="O'Flynn C."/>
        </authorList>
    </citation>
    <scope>NUCLEOTIDE SEQUENCE [LARGE SCALE GENOMIC DNA]</scope>
    <source>
        <strain evidence="1 2">OH770</strain>
    </source>
</reference>
<dbReference type="Proteomes" id="UP000280444">
    <property type="component" value="Unassembled WGS sequence"/>
</dbReference>
<comment type="caution">
    <text evidence="1">The sequence shown here is derived from an EMBL/GenBank/DDBJ whole genome shotgun (WGS) entry which is preliminary data.</text>
</comment>